<dbReference type="AlphaFoldDB" id="A0A9X2W330"/>
<evidence type="ECO:0008006" key="5">
    <source>
        <dbReference type="Google" id="ProtNLM"/>
    </source>
</evidence>
<accession>A0A9X2W330</accession>
<reference evidence="3" key="1">
    <citation type="submission" date="2022-09" db="EMBL/GenBank/DDBJ databases">
        <title>The genome sequence of Tsuneonella sp. YG55.</title>
        <authorList>
            <person name="Liu Y."/>
        </authorList>
    </citation>
    <scope>NUCLEOTIDE SEQUENCE</scope>
    <source>
        <strain evidence="3">YG55</strain>
    </source>
</reference>
<evidence type="ECO:0000256" key="2">
    <source>
        <dbReference type="SAM" id="SignalP"/>
    </source>
</evidence>
<feature type="chain" id="PRO_5040953536" description="Lipoprotein" evidence="2">
    <location>
        <begin position="27"/>
        <end position="197"/>
    </location>
</feature>
<dbReference type="Proteomes" id="UP001142648">
    <property type="component" value="Unassembled WGS sequence"/>
</dbReference>
<evidence type="ECO:0000313" key="4">
    <source>
        <dbReference type="Proteomes" id="UP001142648"/>
    </source>
</evidence>
<dbReference type="EMBL" id="JAOAMV010000008">
    <property type="protein sequence ID" value="MCT2560063.1"/>
    <property type="molecule type" value="Genomic_DNA"/>
</dbReference>
<protein>
    <recommendedName>
        <fullName evidence="5">Lipoprotein</fullName>
    </recommendedName>
</protein>
<sequence>MDNRVYFASSTLLLAACAAAPMQSEASAPNPPLPASAPSPSVSTRSVVAEHQTELSALVRQADVVATGVVTSVDNRSPGPDGNRTTVDIRTERTYKGSAGNVRLRFGEGYNNDGSVADITGVVNVLQGKSDASFRPGDRLLIFASRAAYAEGSVARGGAPLSGHTQALALFKIINGQASAIGNASFNFPITELENSL</sequence>
<gene>
    <name evidence="3" type="ORF">N0B51_13860</name>
</gene>
<feature type="region of interest" description="Disordered" evidence="1">
    <location>
        <begin position="24"/>
        <end position="43"/>
    </location>
</feature>
<dbReference type="PROSITE" id="PS51257">
    <property type="entry name" value="PROKAR_LIPOPROTEIN"/>
    <property type="match status" value="1"/>
</dbReference>
<comment type="caution">
    <text evidence="3">The sequence shown here is derived from an EMBL/GenBank/DDBJ whole genome shotgun (WGS) entry which is preliminary data.</text>
</comment>
<evidence type="ECO:0000313" key="3">
    <source>
        <dbReference type="EMBL" id="MCT2560063.1"/>
    </source>
</evidence>
<organism evidence="3 4">
    <name type="scientific">Tsuneonella litorea</name>
    <dbReference type="NCBI Taxonomy" id="2976475"/>
    <lineage>
        <taxon>Bacteria</taxon>
        <taxon>Pseudomonadati</taxon>
        <taxon>Pseudomonadota</taxon>
        <taxon>Alphaproteobacteria</taxon>
        <taxon>Sphingomonadales</taxon>
        <taxon>Erythrobacteraceae</taxon>
        <taxon>Tsuneonella</taxon>
    </lineage>
</organism>
<keyword evidence="4" id="KW-1185">Reference proteome</keyword>
<keyword evidence="2" id="KW-0732">Signal</keyword>
<evidence type="ECO:0000256" key="1">
    <source>
        <dbReference type="SAM" id="MobiDB-lite"/>
    </source>
</evidence>
<proteinExistence type="predicted"/>
<feature type="signal peptide" evidence="2">
    <location>
        <begin position="1"/>
        <end position="26"/>
    </location>
</feature>
<name>A0A9X2W330_9SPHN</name>